<dbReference type="GO" id="GO:0006814">
    <property type="term" value="P:sodium ion transport"/>
    <property type="evidence" value="ECO:0007669"/>
    <property type="project" value="UniProtKB-KW"/>
</dbReference>
<evidence type="ECO:0000256" key="11">
    <source>
        <dbReference type="SAM" id="Phobius"/>
    </source>
</evidence>
<feature type="transmembrane region" description="Helical" evidence="11">
    <location>
        <begin position="486"/>
        <end position="504"/>
    </location>
</feature>
<protein>
    <recommendedName>
        <fullName evidence="12">Sodium/calcium exchanger membrane region domain-containing protein</fullName>
    </recommendedName>
</protein>
<dbReference type="GO" id="GO:0008324">
    <property type="term" value="F:monoatomic cation transmembrane transporter activity"/>
    <property type="evidence" value="ECO:0007669"/>
    <property type="project" value="TreeGrafter"/>
</dbReference>
<dbReference type="PANTHER" id="PTHR12266">
    <property type="entry name" value="NA+/CA2+ K+ INDEPENDENT EXCHANGER"/>
    <property type="match status" value="1"/>
</dbReference>
<evidence type="ECO:0000256" key="2">
    <source>
        <dbReference type="ARBA" id="ARBA00022448"/>
    </source>
</evidence>
<keyword evidence="14" id="KW-1185">Reference proteome</keyword>
<feature type="transmembrane region" description="Helical" evidence="11">
    <location>
        <begin position="376"/>
        <end position="396"/>
    </location>
</feature>
<evidence type="ECO:0000256" key="3">
    <source>
        <dbReference type="ARBA" id="ARBA00022449"/>
    </source>
</evidence>
<dbReference type="InterPro" id="IPR044880">
    <property type="entry name" value="NCX_ion-bd_dom_sf"/>
</dbReference>
<evidence type="ECO:0000256" key="10">
    <source>
        <dbReference type="ARBA" id="ARBA00038187"/>
    </source>
</evidence>
<dbReference type="AlphaFoldDB" id="A0A7J7L8A7"/>
<feature type="transmembrane region" description="Helical" evidence="11">
    <location>
        <begin position="141"/>
        <end position="160"/>
    </location>
</feature>
<feature type="domain" description="Sodium/calcium exchanger membrane region" evidence="12">
    <location>
        <begin position="71"/>
        <end position="212"/>
    </location>
</feature>
<keyword evidence="6 11" id="KW-1133">Transmembrane helix</keyword>
<proteinExistence type="inferred from homology"/>
<comment type="caution">
    <text evidence="13">The sequence shown here is derived from an EMBL/GenBank/DDBJ whole genome shotgun (WGS) entry which is preliminary data.</text>
</comment>
<dbReference type="EMBL" id="JACGCM010002548">
    <property type="protein sequence ID" value="KAF6138812.1"/>
    <property type="molecule type" value="Genomic_DNA"/>
</dbReference>
<organism evidence="13 14">
    <name type="scientific">Kingdonia uniflora</name>
    <dbReference type="NCBI Taxonomy" id="39325"/>
    <lineage>
        <taxon>Eukaryota</taxon>
        <taxon>Viridiplantae</taxon>
        <taxon>Streptophyta</taxon>
        <taxon>Embryophyta</taxon>
        <taxon>Tracheophyta</taxon>
        <taxon>Spermatophyta</taxon>
        <taxon>Magnoliopsida</taxon>
        <taxon>Ranunculales</taxon>
        <taxon>Circaeasteraceae</taxon>
        <taxon>Kingdonia</taxon>
    </lineage>
</organism>
<keyword evidence="3" id="KW-0050">Antiport</keyword>
<feature type="transmembrane region" description="Helical" evidence="11">
    <location>
        <begin position="516"/>
        <end position="535"/>
    </location>
</feature>
<evidence type="ECO:0000313" key="13">
    <source>
        <dbReference type="EMBL" id="KAF6138812.1"/>
    </source>
</evidence>
<dbReference type="InterPro" id="IPR004837">
    <property type="entry name" value="NaCa_Exmemb"/>
</dbReference>
<evidence type="ECO:0000256" key="8">
    <source>
        <dbReference type="ARBA" id="ARBA00023136"/>
    </source>
</evidence>
<evidence type="ECO:0000313" key="14">
    <source>
        <dbReference type="Proteomes" id="UP000541444"/>
    </source>
</evidence>
<name>A0A7J7L8A7_9MAGN</name>
<evidence type="ECO:0000256" key="9">
    <source>
        <dbReference type="ARBA" id="ARBA00023201"/>
    </source>
</evidence>
<sequence>MGFTIHRRIVEIEKNLSVEVADICSGISEHKGYSNECDYLKANPSSCSSNYVSFFYCSCEGIGLMGFGVLGVWLLALFYMLGNTAADYFCCSLEKLSHLLKLPPTVAGVTLLPLGNGAPDVFASIAAFVGTDNGEVGLNSVLGGAVFVTCIVVGVVSIAIAEKQVQIDYRCFVRDIGFFLFTLVSLSVILIIGKVSIWGAIAFVLIYVVYAFSVAANEILRKHARRLKLDVVTPLLPVRGSIFSCGNNEDDSVYSSLLDVDPENDPPTLHSTLPQWMWASNVAIYSNQAMSSEETQKPLWGWVEEDTHRGHYSFSFSKLFLLLEMPLSLPRLLTIPIVEEDRWSKRYAVSSASLAPILLAFLWNTSDNVSSQSGKAAYIIGVVIGATLGSLAFCFLRSDHPPRRYLLPWVLGGFVMSIVWFYIVANELVALLVAFGVILEINPSMLGLTVLAWGNSMGDLMSNVALAINGGDGVQIAMSGCYAGPMFNTLAGLGISMLLGAWSGRPALYSVPQDTSLFYTMGFLISGLIWALVVLPHNDMRPNKTLGVGLISLYLLFLLVRLSSATGIISLSGLS</sequence>
<dbReference type="InterPro" id="IPR051359">
    <property type="entry name" value="CaCA_antiporter"/>
</dbReference>
<dbReference type="GO" id="GO:0015297">
    <property type="term" value="F:antiporter activity"/>
    <property type="evidence" value="ECO:0007669"/>
    <property type="project" value="UniProtKB-KW"/>
</dbReference>
<feature type="transmembrane region" description="Helical" evidence="11">
    <location>
        <begin position="347"/>
        <end position="364"/>
    </location>
</feature>
<dbReference type="GO" id="GO:0006813">
    <property type="term" value="P:potassium ion transport"/>
    <property type="evidence" value="ECO:0007669"/>
    <property type="project" value="UniProtKB-KW"/>
</dbReference>
<feature type="transmembrane region" description="Helical" evidence="11">
    <location>
        <begin position="54"/>
        <end position="79"/>
    </location>
</feature>
<dbReference type="GO" id="GO:0016020">
    <property type="term" value="C:membrane"/>
    <property type="evidence" value="ECO:0007669"/>
    <property type="project" value="UniProtKB-SubCell"/>
</dbReference>
<keyword evidence="8 11" id="KW-0472">Membrane</keyword>
<evidence type="ECO:0000256" key="1">
    <source>
        <dbReference type="ARBA" id="ARBA00004141"/>
    </source>
</evidence>
<dbReference type="FunFam" id="1.20.1420.30:FF:000028">
    <property type="entry name" value="Cation/calcium exchanger 5"/>
    <property type="match status" value="1"/>
</dbReference>
<comment type="similarity">
    <text evidence="10">Belongs to the Ca(2+):cation antiporter (CaCA) (TC 2.A.19) family. Cation/calcium exchanger (CCX) subfamily.</text>
</comment>
<feature type="transmembrane region" description="Helical" evidence="11">
    <location>
        <begin position="547"/>
        <end position="569"/>
    </location>
</feature>
<evidence type="ECO:0000256" key="7">
    <source>
        <dbReference type="ARBA" id="ARBA00023053"/>
    </source>
</evidence>
<evidence type="ECO:0000256" key="5">
    <source>
        <dbReference type="ARBA" id="ARBA00022692"/>
    </source>
</evidence>
<dbReference type="Pfam" id="PF01699">
    <property type="entry name" value="Na_Ca_ex"/>
    <property type="match status" value="2"/>
</dbReference>
<feature type="transmembrane region" description="Helical" evidence="11">
    <location>
        <begin position="405"/>
        <end position="423"/>
    </location>
</feature>
<keyword evidence="2" id="KW-0813">Transport</keyword>
<keyword evidence="4" id="KW-0633">Potassium transport</keyword>
<keyword evidence="5 11" id="KW-0812">Transmembrane</keyword>
<keyword evidence="9" id="KW-0739">Sodium transport</keyword>
<gene>
    <name evidence="13" type="ORF">GIB67_025974</name>
</gene>
<dbReference type="PANTHER" id="PTHR12266:SF0">
    <property type="entry name" value="MITOCHONDRIAL SODIUM_CALCIUM EXCHANGER PROTEIN"/>
    <property type="match status" value="1"/>
</dbReference>
<feature type="transmembrane region" description="Helical" evidence="11">
    <location>
        <begin position="429"/>
        <end position="453"/>
    </location>
</feature>
<accession>A0A7J7L8A7</accession>
<evidence type="ECO:0000256" key="4">
    <source>
        <dbReference type="ARBA" id="ARBA00022538"/>
    </source>
</evidence>
<evidence type="ECO:0000259" key="12">
    <source>
        <dbReference type="Pfam" id="PF01699"/>
    </source>
</evidence>
<evidence type="ECO:0000256" key="6">
    <source>
        <dbReference type="ARBA" id="ARBA00022989"/>
    </source>
</evidence>
<dbReference type="Gene3D" id="1.20.1420.30">
    <property type="entry name" value="NCX, central ion-binding region"/>
    <property type="match status" value="2"/>
</dbReference>
<reference evidence="13 14" key="1">
    <citation type="journal article" date="2020" name="IScience">
        <title>Genome Sequencing of the Endangered Kingdonia uniflora (Circaeasteraceae, Ranunculales) Reveals Potential Mechanisms of Evolutionary Specialization.</title>
        <authorList>
            <person name="Sun Y."/>
            <person name="Deng T."/>
            <person name="Zhang A."/>
            <person name="Moore M.J."/>
            <person name="Landis J.B."/>
            <person name="Lin N."/>
            <person name="Zhang H."/>
            <person name="Zhang X."/>
            <person name="Huang J."/>
            <person name="Zhang X."/>
            <person name="Sun H."/>
            <person name="Wang H."/>
        </authorList>
    </citation>
    <scope>NUCLEOTIDE SEQUENCE [LARGE SCALE GENOMIC DNA]</scope>
    <source>
        <strain evidence="13">TB1705</strain>
        <tissue evidence="13">Leaf</tissue>
    </source>
</reference>
<keyword evidence="9" id="KW-0406">Ion transport</keyword>
<feature type="domain" description="Sodium/calcium exchanger membrane region" evidence="12">
    <location>
        <begin position="410"/>
        <end position="561"/>
    </location>
</feature>
<dbReference type="OrthoDB" id="407410at2759"/>
<feature type="transmembrane region" description="Helical" evidence="11">
    <location>
        <begin position="172"/>
        <end position="192"/>
    </location>
</feature>
<keyword evidence="4" id="KW-0630">Potassium</keyword>
<dbReference type="Proteomes" id="UP000541444">
    <property type="component" value="Unassembled WGS sequence"/>
</dbReference>
<keyword evidence="7" id="KW-0915">Sodium</keyword>
<comment type="subcellular location">
    <subcellularLocation>
        <location evidence="1">Membrane</location>
        <topology evidence="1">Multi-pass membrane protein</topology>
    </subcellularLocation>
</comment>
<feature type="transmembrane region" description="Helical" evidence="11">
    <location>
        <begin position="198"/>
        <end position="220"/>
    </location>
</feature>